<dbReference type="RefSeq" id="XP_056040361.1">
    <property type="nucleotide sequence ID" value="XM_056191080.1"/>
</dbReference>
<evidence type="ECO:0000313" key="1">
    <source>
        <dbReference type="EMBL" id="KAJ8096911.1"/>
    </source>
</evidence>
<evidence type="ECO:0000313" key="2">
    <source>
        <dbReference type="Proteomes" id="UP001217417"/>
    </source>
</evidence>
<dbReference type="EMBL" id="JARPMG010000013">
    <property type="protein sequence ID" value="KAJ8096911.1"/>
    <property type="molecule type" value="Genomic_DNA"/>
</dbReference>
<organism evidence="1 2">
    <name type="scientific">Lipomyces tetrasporus</name>
    <dbReference type="NCBI Taxonomy" id="54092"/>
    <lineage>
        <taxon>Eukaryota</taxon>
        <taxon>Fungi</taxon>
        <taxon>Dikarya</taxon>
        <taxon>Ascomycota</taxon>
        <taxon>Saccharomycotina</taxon>
        <taxon>Lipomycetes</taxon>
        <taxon>Lipomycetales</taxon>
        <taxon>Lipomycetaceae</taxon>
        <taxon>Lipomyces</taxon>
    </lineage>
</organism>
<comment type="caution">
    <text evidence="1">The sequence shown here is derived from an EMBL/GenBank/DDBJ whole genome shotgun (WGS) entry which is preliminary data.</text>
</comment>
<name>A0AAD7VPL3_9ASCO</name>
<dbReference type="GeneID" id="80886246"/>
<reference evidence="1" key="1">
    <citation type="submission" date="2023-03" db="EMBL/GenBank/DDBJ databases">
        <title>Near-Complete genome sequence of Lipomyces tetrasporous NRRL Y-64009, an oleaginous yeast capable of growing on lignocellulosic hydrolysates.</title>
        <authorList>
            <consortium name="Lawrence Berkeley National Laboratory"/>
            <person name="Jagtap S.S."/>
            <person name="Liu J.-J."/>
            <person name="Walukiewicz H.E."/>
            <person name="Pangilinan J."/>
            <person name="Lipzen A."/>
            <person name="Ahrendt S."/>
            <person name="Koriabine M."/>
            <person name="Cobaugh K."/>
            <person name="Salamov A."/>
            <person name="Yoshinaga Y."/>
            <person name="Ng V."/>
            <person name="Daum C."/>
            <person name="Grigoriev I.V."/>
            <person name="Slininger P.J."/>
            <person name="Dien B.S."/>
            <person name="Jin Y.-S."/>
            <person name="Rao C.V."/>
        </authorList>
    </citation>
    <scope>NUCLEOTIDE SEQUENCE</scope>
    <source>
        <strain evidence="1">NRRL Y-64009</strain>
    </source>
</reference>
<accession>A0AAD7VPL3</accession>
<gene>
    <name evidence="1" type="ORF">POJ06DRAFT_46412</name>
</gene>
<sequence length="157" mass="18014">MYVEEVHWDNGEIAEKLKTLRISYYSKADKNLKYTTRPGDSERTIRRWKAKMKTAIRMGSLLDYDFTVSSGSYCSDQITNTERNITEGNATSAKPSLGDLLAKVEIRMKERISATEENQLNALSLYYTDLLNGKKKVETSLRIARYTFQNRGPRALT</sequence>
<protein>
    <submittedName>
        <fullName evidence="1">Uncharacterized protein</fullName>
    </submittedName>
</protein>
<dbReference type="AlphaFoldDB" id="A0AAD7VPL3"/>
<keyword evidence="2" id="KW-1185">Reference proteome</keyword>
<dbReference type="Proteomes" id="UP001217417">
    <property type="component" value="Unassembled WGS sequence"/>
</dbReference>
<proteinExistence type="predicted"/>